<feature type="domain" description="NAD(P)-binding" evidence="1">
    <location>
        <begin position="7"/>
        <end position="198"/>
    </location>
</feature>
<gene>
    <name evidence="2" type="ORF">V1Y59_20555</name>
</gene>
<evidence type="ECO:0000259" key="1">
    <source>
        <dbReference type="Pfam" id="PF13460"/>
    </source>
</evidence>
<dbReference type="Pfam" id="PF13460">
    <property type="entry name" value="NAD_binding_10"/>
    <property type="match status" value="1"/>
</dbReference>
<dbReference type="Gene3D" id="3.40.50.720">
    <property type="entry name" value="NAD(P)-binding Rossmann-like Domain"/>
    <property type="match status" value="1"/>
</dbReference>
<evidence type="ECO:0000313" key="2">
    <source>
        <dbReference type="EMBL" id="MEE4025487.1"/>
    </source>
</evidence>
<reference evidence="2 3" key="1">
    <citation type="submission" date="2024-01" db="EMBL/GenBank/DDBJ databases">
        <title>Draft genome sequence of Gordonia sp. PKS22-38.</title>
        <authorList>
            <person name="Suphannarot A."/>
            <person name="Mingma R."/>
        </authorList>
    </citation>
    <scope>NUCLEOTIDE SEQUENCE [LARGE SCALE GENOMIC DNA]</scope>
    <source>
        <strain evidence="2 3">PKS22-38</strain>
    </source>
</reference>
<comment type="caution">
    <text evidence="2">The sequence shown here is derived from an EMBL/GenBank/DDBJ whole genome shotgun (WGS) entry which is preliminary data.</text>
</comment>
<accession>A0ABU7MYT6</accession>
<proteinExistence type="predicted"/>
<protein>
    <submittedName>
        <fullName evidence="2">NAD(P)-binding oxidoreductase</fullName>
    </submittedName>
</protein>
<dbReference type="PANTHER" id="PTHR15020">
    <property type="entry name" value="FLAVIN REDUCTASE-RELATED"/>
    <property type="match status" value="1"/>
</dbReference>
<dbReference type="PANTHER" id="PTHR15020:SF50">
    <property type="entry name" value="UPF0659 PROTEIN YMR090W"/>
    <property type="match status" value="1"/>
</dbReference>
<name>A0ABU7MYT6_9ACTN</name>
<dbReference type="Proteomes" id="UP001335729">
    <property type="component" value="Unassembled WGS sequence"/>
</dbReference>
<dbReference type="SUPFAM" id="SSF51735">
    <property type="entry name" value="NAD(P)-binding Rossmann-fold domains"/>
    <property type="match status" value="1"/>
</dbReference>
<dbReference type="InterPro" id="IPR016040">
    <property type="entry name" value="NAD(P)-bd_dom"/>
</dbReference>
<dbReference type="InterPro" id="IPR036291">
    <property type="entry name" value="NAD(P)-bd_dom_sf"/>
</dbReference>
<sequence>MKIAVLGATGRTGGEFVNQALAAGHDVVAYVRRPEAMDAAANLTVVGGQLADTDALVDAVRGCDAVVLTLGPKISESSKPLMQIAVPAAIEAAKRAGVQRIVVLSALGVGDTFDNTRYPYRLGCRTFLAGNFRDHMAGESQLNDSGLNWTTVHPGPLGNGDRTPHPLVVDAATKRKMPRAPRTQRADVAHVLLAVIDDTSTYGKQMMMTSAEQSN</sequence>
<evidence type="ECO:0000313" key="3">
    <source>
        <dbReference type="Proteomes" id="UP001335729"/>
    </source>
</evidence>
<keyword evidence="3" id="KW-1185">Reference proteome</keyword>
<dbReference type="RefSeq" id="WP_330506901.1">
    <property type="nucleotide sequence ID" value="NZ_JAZDUE010000020.1"/>
</dbReference>
<dbReference type="EMBL" id="JAZDUE010000020">
    <property type="protein sequence ID" value="MEE4025487.1"/>
    <property type="molecule type" value="Genomic_DNA"/>
</dbReference>
<organism evidence="2 3">
    <name type="scientific">Gordonia prachuapensis</name>
    <dbReference type="NCBI Taxonomy" id="3115651"/>
    <lineage>
        <taxon>Bacteria</taxon>
        <taxon>Bacillati</taxon>
        <taxon>Actinomycetota</taxon>
        <taxon>Actinomycetes</taxon>
        <taxon>Mycobacteriales</taxon>
        <taxon>Gordoniaceae</taxon>
        <taxon>Gordonia</taxon>
    </lineage>
</organism>